<dbReference type="EMBL" id="AE010299">
    <property type="protein sequence ID" value="AAM07625.1"/>
    <property type="molecule type" value="Genomic_DNA"/>
</dbReference>
<accession>Q8TI75</accession>
<evidence type="ECO:0000313" key="1">
    <source>
        <dbReference type="EMBL" id="AAM07625.1"/>
    </source>
</evidence>
<organism evidence="1 2">
    <name type="scientific">Methanosarcina acetivorans (strain ATCC 35395 / DSM 2834 / JCM 12185 / C2A)</name>
    <dbReference type="NCBI Taxonomy" id="188937"/>
    <lineage>
        <taxon>Archaea</taxon>
        <taxon>Methanobacteriati</taxon>
        <taxon>Methanobacteriota</taxon>
        <taxon>Stenosarchaea group</taxon>
        <taxon>Methanomicrobia</taxon>
        <taxon>Methanosarcinales</taxon>
        <taxon>Methanosarcinaceae</taxon>
        <taxon>Methanosarcina</taxon>
    </lineage>
</organism>
<sequence>MMATITLPVPDELYMRMEHFSWVKWSEVARNSIRKREIFEKYLRSGELSDEDAEFCDKTDWHPADELPLREDYVQRLEDLKKETPLKVRDVSDIFE</sequence>
<proteinExistence type="predicted"/>
<dbReference type="Proteomes" id="UP000002487">
    <property type="component" value="Chromosome"/>
</dbReference>
<dbReference type="AlphaFoldDB" id="Q8TI75"/>
<protein>
    <submittedName>
        <fullName evidence="1">Uncharacterized protein</fullName>
    </submittedName>
</protein>
<dbReference type="HOGENOM" id="CLU_2366247_0_0_2"/>
<dbReference type="InParanoid" id="Q8TI75"/>
<dbReference type="EnsemblBacteria" id="AAM07625">
    <property type="protein sequence ID" value="AAM07625"/>
    <property type="gene ID" value="MA_4281"/>
</dbReference>
<gene>
    <name evidence="1" type="ordered locus">MA_4281</name>
</gene>
<dbReference type="KEGG" id="mac:MA_4281"/>
<keyword evidence="2" id="KW-1185">Reference proteome</keyword>
<reference evidence="1 2" key="1">
    <citation type="journal article" date="2002" name="Genome Res.">
        <title>The genome of Methanosarcina acetivorans reveals extensive metabolic and physiological diversity.</title>
        <authorList>
            <person name="Galagan J.E."/>
            <person name="Nusbaum C."/>
            <person name="Roy A."/>
            <person name="Endrizzi M.G."/>
            <person name="Macdonald P."/>
            <person name="FitzHugh W."/>
            <person name="Calvo S."/>
            <person name="Engels R."/>
            <person name="Smirnov S."/>
            <person name="Atnoor D."/>
            <person name="Brown A."/>
            <person name="Allen N."/>
            <person name="Naylor J."/>
            <person name="Stange-Thomann N."/>
            <person name="DeArellano K."/>
            <person name="Johnson R."/>
            <person name="Linton L."/>
            <person name="McEwan P."/>
            <person name="McKernan K."/>
            <person name="Talamas J."/>
            <person name="Tirrell A."/>
            <person name="Ye W."/>
            <person name="Zimmer A."/>
            <person name="Barber R.D."/>
            <person name="Cann I."/>
            <person name="Graham D.E."/>
            <person name="Grahame D.A."/>
            <person name="Guss A."/>
            <person name="Hedderich R."/>
            <person name="Ingram-Smith C."/>
            <person name="Kuettner C.H."/>
            <person name="Krzycki J.A."/>
            <person name="Leigh J.A."/>
            <person name="Li W."/>
            <person name="Liu J."/>
            <person name="Mukhopadhyay B."/>
            <person name="Reeve J.N."/>
            <person name="Smith K."/>
            <person name="Springer T.A."/>
            <person name="Umayam L.A."/>
            <person name="White O."/>
            <person name="White R.H."/>
            <person name="de Macario E.C."/>
            <person name="Ferry J.G."/>
            <person name="Jarrell K.F."/>
            <person name="Jing H."/>
            <person name="Macario A.J.L."/>
            <person name="Paulsen I."/>
            <person name="Pritchett M."/>
            <person name="Sowers K.R."/>
            <person name="Swanson R.V."/>
            <person name="Zinder S.H."/>
            <person name="Lander E."/>
            <person name="Metcalf W.W."/>
            <person name="Birren B."/>
        </authorList>
    </citation>
    <scope>NUCLEOTIDE SEQUENCE [LARGE SCALE GENOMIC DNA]</scope>
    <source>
        <strain evidence="2">ATCC 35395 / DSM 2834 / JCM 12185 / C2A</strain>
    </source>
</reference>
<name>Q8TI75_METAC</name>
<evidence type="ECO:0000313" key="2">
    <source>
        <dbReference type="Proteomes" id="UP000002487"/>
    </source>
</evidence>